<dbReference type="InterPro" id="IPR000276">
    <property type="entry name" value="GPCR_Rhodpsn"/>
</dbReference>
<dbReference type="SUPFAM" id="SSF81321">
    <property type="entry name" value="Family A G protein-coupled receptor-like"/>
    <property type="match status" value="1"/>
</dbReference>
<feature type="transmembrane region" description="Helical" evidence="5">
    <location>
        <begin position="64"/>
        <end position="92"/>
    </location>
</feature>
<dbReference type="Pfam" id="PF00001">
    <property type="entry name" value="7tm_1"/>
    <property type="match status" value="1"/>
</dbReference>
<evidence type="ECO:0000313" key="8">
    <source>
        <dbReference type="Proteomes" id="UP000265120"/>
    </source>
</evidence>
<evidence type="ECO:0000256" key="1">
    <source>
        <dbReference type="ARBA" id="ARBA00004370"/>
    </source>
</evidence>
<dbReference type="FunFam" id="1.20.1070.10:FF:000096">
    <property type="entry name" value="Odorant receptor 131-2"/>
    <property type="match status" value="1"/>
</dbReference>
<feature type="transmembrane region" description="Helical" evidence="5">
    <location>
        <begin position="6"/>
        <end position="23"/>
    </location>
</feature>
<dbReference type="Ensembl" id="ENSCSET00000022545.1">
    <property type="protein sequence ID" value="ENSCSEP00000022261.1"/>
    <property type="gene ID" value="ENSCSEG00000014181.1"/>
</dbReference>
<dbReference type="CDD" id="cd00637">
    <property type="entry name" value="7tm_classA_rhodopsin-like"/>
    <property type="match status" value="1"/>
</dbReference>
<dbReference type="GO" id="GO:0005549">
    <property type="term" value="F:odorant binding"/>
    <property type="evidence" value="ECO:0007669"/>
    <property type="project" value="TreeGrafter"/>
</dbReference>
<feature type="domain" description="G-protein coupled receptors family 1 profile" evidence="6">
    <location>
        <begin position="14"/>
        <end position="263"/>
    </location>
</feature>
<dbReference type="FunCoup" id="A0A3P8W9C8">
    <property type="interactions" value="3"/>
</dbReference>
<evidence type="ECO:0000256" key="4">
    <source>
        <dbReference type="ARBA" id="ARBA00023136"/>
    </source>
</evidence>
<keyword evidence="2 5" id="KW-0812">Transmembrane</keyword>
<sequence length="279" mass="31881">LLLSILPGLVFIYFNGVMLYALMSKHYFRESPRYMLFAHLLYTDSLQLVASLTLYLFAAAKVRVIFSVCTAVTLLAIACVKISPLNLAVMSLERYVAIRFPLRHANIATTKRTMVAITVVWTVISFDSLTQCLLFVSHEKEVLPLSPVTCHKNSIFRLQTRSIVNVTFISIYFVMVGFIIIFTYVAVLITVKIASSEVENAHKAHRTLLLHFFQLCLCLLSLLFNMVEPESHWSVDTTASSHVQYILFLSLIIFPKFLSPFLYGLRDNTLRQVFKFYLT</sequence>
<dbReference type="GeneTree" id="ENSGT00940000163093"/>
<evidence type="ECO:0000256" key="2">
    <source>
        <dbReference type="ARBA" id="ARBA00022692"/>
    </source>
</evidence>
<dbReference type="GO" id="GO:0004984">
    <property type="term" value="F:olfactory receptor activity"/>
    <property type="evidence" value="ECO:0007669"/>
    <property type="project" value="TreeGrafter"/>
</dbReference>
<name>A0A3P8W9C8_CYNSE</name>
<feature type="transmembrane region" description="Helical" evidence="5">
    <location>
        <begin position="163"/>
        <end position="187"/>
    </location>
</feature>
<protein>
    <submittedName>
        <fullName evidence="7">Odorant receptor, family 93, subfamily A, member 4</fullName>
    </submittedName>
</protein>
<dbReference type="PANTHER" id="PTHR26451">
    <property type="entry name" value="G_PROTEIN_RECEP_F1_2 DOMAIN-CONTAINING PROTEIN"/>
    <property type="match status" value="1"/>
</dbReference>
<keyword evidence="4 5" id="KW-0472">Membrane</keyword>
<keyword evidence="8" id="KW-1185">Reference proteome</keyword>
<dbReference type="Proteomes" id="UP000265120">
    <property type="component" value="Chromosome 19"/>
</dbReference>
<evidence type="ECO:0000256" key="3">
    <source>
        <dbReference type="ARBA" id="ARBA00022989"/>
    </source>
</evidence>
<evidence type="ECO:0000313" key="7">
    <source>
        <dbReference type="Ensembl" id="ENSCSEP00000022261.1"/>
    </source>
</evidence>
<proteinExistence type="predicted"/>
<dbReference type="GO" id="GO:0004930">
    <property type="term" value="F:G protein-coupled receptor activity"/>
    <property type="evidence" value="ECO:0007669"/>
    <property type="project" value="InterPro"/>
</dbReference>
<dbReference type="OMA" id="AIMITVK"/>
<organism evidence="7 8">
    <name type="scientific">Cynoglossus semilaevis</name>
    <name type="common">Tongue sole</name>
    <dbReference type="NCBI Taxonomy" id="244447"/>
    <lineage>
        <taxon>Eukaryota</taxon>
        <taxon>Metazoa</taxon>
        <taxon>Chordata</taxon>
        <taxon>Craniata</taxon>
        <taxon>Vertebrata</taxon>
        <taxon>Euteleostomi</taxon>
        <taxon>Actinopterygii</taxon>
        <taxon>Neopterygii</taxon>
        <taxon>Teleostei</taxon>
        <taxon>Neoteleostei</taxon>
        <taxon>Acanthomorphata</taxon>
        <taxon>Carangaria</taxon>
        <taxon>Pleuronectiformes</taxon>
        <taxon>Pleuronectoidei</taxon>
        <taxon>Cynoglossidae</taxon>
        <taxon>Cynoglossinae</taxon>
        <taxon>Cynoglossus</taxon>
    </lineage>
</organism>
<dbReference type="InParanoid" id="A0A3P8W9C8"/>
<dbReference type="PANTHER" id="PTHR26451:SF866">
    <property type="entry name" value="ODORANT RECEPTOR-RELATED"/>
    <property type="match status" value="1"/>
</dbReference>
<reference evidence="7" key="2">
    <citation type="submission" date="2025-08" db="UniProtKB">
        <authorList>
            <consortium name="Ensembl"/>
        </authorList>
    </citation>
    <scope>IDENTIFICATION</scope>
</reference>
<dbReference type="GO" id="GO:0016020">
    <property type="term" value="C:membrane"/>
    <property type="evidence" value="ECO:0007669"/>
    <property type="project" value="UniProtKB-SubCell"/>
</dbReference>
<feature type="transmembrane region" description="Helical" evidence="5">
    <location>
        <begin position="208"/>
        <end position="225"/>
    </location>
</feature>
<dbReference type="InterPro" id="IPR017452">
    <property type="entry name" value="GPCR_Rhodpsn_7TM"/>
</dbReference>
<dbReference type="PRINTS" id="PR00237">
    <property type="entry name" value="GPCRRHODOPSN"/>
</dbReference>
<reference evidence="7" key="3">
    <citation type="submission" date="2025-09" db="UniProtKB">
        <authorList>
            <consortium name="Ensembl"/>
        </authorList>
    </citation>
    <scope>IDENTIFICATION</scope>
</reference>
<feature type="transmembrane region" description="Helical" evidence="5">
    <location>
        <begin position="245"/>
        <end position="265"/>
    </location>
</feature>
<feature type="transmembrane region" description="Helical" evidence="5">
    <location>
        <begin position="113"/>
        <end position="136"/>
    </location>
</feature>
<dbReference type="AlphaFoldDB" id="A0A3P8W9C8"/>
<comment type="subcellular location">
    <subcellularLocation>
        <location evidence="1">Membrane</location>
    </subcellularLocation>
</comment>
<accession>A0A3P8W9C8</accession>
<reference evidence="7 8" key="1">
    <citation type="journal article" date="2014" name="Nat. Genet.">
        <title>Whole-genome sequence of a flatfish provides insights into ZW sex chromosome evolution and adaptation to a benthic lifestyle.</title>
        <authorList>
            <person name="Chen S."/>
            <person name="Zhang G."/>
            <person name="Shao C."/>
            <person name="Huang Q."/>
            <person name="Liu G."/>
            <person name="Zhang P."/>
            <person name="Song W."/>
            <person name="An N."/>
            <person name="Chalopin D."/>
            <person name="Volff J.N."/>
            <person name="Hong Y."/>
            <person name="Li Q."/>
            <person name="Sha Z."/>
            <person name="Zhou H."/>
            <person name="Xie M."/>
            <person name="Yu Q."/>
            <person name="Liu Y."/>
            <person name="Xiang H."/>
            <person name="Wang N."/>
            <person name="Wu K."/>
            <person name="Yang C."/>
            <person name="Zhou Q."/>
            <person name="Liao X."/>
            <person name="Yang L."/>
            <person name="Hu Q."/>
            <person name="Zhang J."/>
            <person name="Meng L."/>
            <person name="Jin L."/>
            <person name="Tian Y."/>
            <person name="Lian J."/>
            <person name="Yang J."/>
            <person name="Miao G."/>
            <person name="Liu S."/>
            <person name="Liang Z."/>
            <person name="Yan F."/>
            <person name="Li Y."/>
            <person name="Sun B."/>
            <person name="Zhang H."/>
            <person name="Zhang J."/>
            <person name="Zhu Y."/>
            <person name="Du M."/>
            <person name="Zhao Y."/>
            <person name="Schartl M."/>
            <person name="Tang Q."/>
            <person name="Wang J."/>
        </authorList>
    </citation>
    <scope>NUCLEOTIDE SEQUENCE</scope>
</reference>
<dbReference type="InterPro" id="IPR052921">
    <property type="entry name" value="GPCR1_Superfamily_Member"/>
</dbReference>
<dbReference type="Gene3D" id="1.20.1070.10">
    <property type="entry name" value="Rhodopsin 7-helix transmembrane proteins"/>
    <property type="match status" value="1"/>
</dbReference>
<evidence type="ECO:0000256" key="5">
    <source>
        <dbReference type="SAM" id="Phobius"/>
    </source>
</evidence>
<dbReference type="PROSITE" id="PS50262">
    <property type="entry name" value="G_PROTEIN_RECEP_F1_2"/>
    <property type="match status" value="1"/>
</dbReference>
<evidence type="ECO:0000259" key="6">
    <source>
        <dbReference type="PROSITE" id="PS50262"/>
    </source>
</evidence>
<feature type="transmembrane region" description="Helical" evidence="5">
    <location>
        <begin position="35"/>
        <end position="58"/>
    </location>
</feature>
<keyword evidence="3 5" id="KW-1133">Transmembrane helix</keyword>